<feature type="transmembrane region" description="Helical" evidence="7">
    <location>
        <begin position="84"/>
        <end position="108"/>
    </location>
</feature>
<sequence>MPETGTVDTWLAHPIVAMLAYFSVGILMLIVCLACFEWVTKYDCWNEIRKGNLAVAMATGGKIFGICNIFRFSIESNDSIYESLLWAGAGFLLLLAAYFLFEFVTPVFRIDDEIGKDNRAVGLISLLLSVSLSYIIGAAVTLG</sequence>
<keyword evidence="5 7" id="KW-1133">Transmembrane helix</keyword>
<evidence type="ECO:0000256" key="2">
    <source>
        <dbReference type="ARBA" id="ARBA00005779"/>
    </source>
</evidence>
<proteinExistence type="inferred from homology"/>
<keyword evidence="9" id="KW-1185">Reference proteome</keyword>
<accession>A0A7X0VDY7</accession>
<dbReference type="InterPro" id="IPR007140">
    <property type="entry name" value="DUF350"/>
</dbReference>
<dbReference type="EMBL" id="JACJVP010000004">
    <property type="protein sequence ID" value="MBB6669713.1"/>
    <property type="molecule type" value="Genomic_DNA"/>
</dbReference>
<comment type="subcellular location">
    <subcellularLocation>
        <location evidence="1">Cell membrane</location>
        <topology evidence="1">Multi-pass membrane protein</topology>
    </subcellularLocation>
</comment>
<feature type="transmembrane region" description="Helical" evidence="7">
    <location>
        <begin position="51"/>
        <end position="72"/>
    </location>
</feature>
<organism evidence="8 9">
    <name type="scientific">Cohnella nanjingensis</name>
    <dbReference type="NCBI Taxonomy" id="1387779"/>
    <lineage>
        <taxon>Bacteria</taxon>
        <taxon>Bacillati</taxon>
        <taxon>Bacillota</taxon>
        <taxon>Bacilli</taxon>
        <taxon>Bacillales</taxon>
        <taxon>Paenibacillaceae</taxon>
        <taxon>Cohnella</taxon>
    </lineage>
</organism>
<evidence type="ECO:0000256" key="3">
    <source>
        <dbReference type="ARBA" id="ARBA00022475"/>
    </source>
</evidence>
<evidence type="ECO:0000256" key="5">
    <source>
        <dbReference type="ARBA" id="ARBA00022989"/>
    </source>
</evidence>
<evidence type="ECO:0000313" key="8">
    <source>
        <dbReference type="EMBL" id="MBB6669713.1"/>
    </source>
</evidence>
<dbReference type="PANTHER" id="PTHR40043:SF1">
    <property type="entry name" value="UPF0719 INNER MEMBRANE PROTEIN YJFL"/>
    <property type="match status" value="1"/>
</dbReference>
<dbReference type="Pfam" id="PF03994">
    <property type="entry name" value="DUF350"/>
    <property type="match status" value="1"/>
</dbReference>
<keyword evidence="3" id="KW-1003">Cell membrane</keyword>
<feature type="transmembrane region" description="Helical" evidence="7">
    <location>
        <begin position="120"/>
        <end position="142"/>
    </location>
</feature>
<dbReference type="Proteomes" id="UP000547209">
    <property type="component" value="Unassembled WGS sequence"/>
</dbReference>
<comment type="caution">
    <text evidence="8">The sequence shown here is derived from an EMBL/GenBank/DDBJ whole genome shotgun (WGS) entry which is preliminary data.</text>
</comment>
<keyword evidence="6 7" id="KW-0472">Membrane</keyword>
<dbReference type="GO" id="GO:0005886">
    <property type="term" value="C:plasma membrane"/>
    <property type="evidence" value="ECO:0007669"/>
    <property type="project" value="UniProtKB-SubCell"/>
</dbReference>
<reference evidence="8 9" key="1">
    <citation type="submission" date="2020-08" db="EMBL/GenBank/DDBJ databases">
        <title>Cohnella phylogeny.</title>
        <authorList>
            <person name="Dunlap C."/>
        </authorList>
    </citation>
    <scope>NUCLEOTIDE SEQUENCE [LARGE SCALE GENOMIC DNA]</scope>
    <source>
        <strain evidence="8 9">DSM 28246</strain>
    </source>
</reference>
<protein>
    <submittedName>
        <fullName evidence="8">DUF350 domain-containing protein</fullName>
    </submittedName>
</protein>
<evidence type="ECO:0000313" key="9">
    <source>
        <dbReference type="Proteomes" id="UP000547209"/>
    </source>
</evidence>
<comment type="similarity">
    <text evidence="2">Belongs to the UPF0719 family.</text>
</comment>
<dbReference type="RefSeq" id="WP_185141156.1">
    <property type="nucleotide sequence ID" value="NZ_JACJVP010000004.1"/>
</dbReference>
<feature type="transmembrane region" description="Helical" evidence="7">
    <location>
        <begin position="15"/>
        <end position="39"/>
    </location>
</feature>
<name>A0A7X0VDY7_9BACL</name>
<gene>
    <name evidence="8" type="ORF">H7C19_03325</name>
</gene>
<evidence type="ECO:0000256" key="6">
    <source>
        <dbReference type="ARBA" id="ARBA00023136"/>
    </source>
</evidence>
<evidence type="ECO:0000256" key="4">
    <source>
        <dbReference type="ARBA" id="ARBA00022692"/>
    </source>
</evidence>
<dbReference type="AlphaFoldDB" id="A0A7X0VDY7"/>
<dbReference type="PANTHER" id="PTHR40043">
    <property type="entry name" value="UPF0719 INNER MEMBRANE PROTEIN YJFL"/>
    <property type="match status" value="1"/>
</dbReference>
<keyword evidence="4 7" id="KW-0812">Transmembrane</keyword>
<evidence type="ECO:0000256" key="1">
    <source>
        <dbReference type="ARBA" id="ARBA00004651"/>
    </source>
</evidence>
<evidence type="ECO:0000256" key="7">
    <source>
        <dbReference type="SAM" id="Phobius"/>
    </source>
</evidence>